<organism evidence="7 8">
    <name type="scientific">Baekduia soli</name>
    <dbReference type="NCBI Taxonomy" id="496014"/>
    <lineage>
        <taxon>Bacteria</taxon>
        <taxon>Bacillati</taxon>
        <taxon>Actinomycetota</taxon>
        <taxon>Thermoleophilia</taxon>
        <taxon>Solirubrobacterales</taxon>
        <taxon>Baekduiaceae</taxon>
        <taxon>Baekduia</taxon>
    </lineage>
</organism>
<dbReference type="Pfam" id="PF01704">
    <property type="entry name" value="UDPGP"/>
    <property type="match status" value="1"/>
</dbReference>
<dbReference type="AlphaFoldDB" id="A0A5B8UDI8"/>
<feature type="binding site" evidence="5">
    <location>
        <position position="75"/>
    </location>
    <ligand>
        <name>UTP</name>
        <dbReference type="ChEBI" id="CHEBI:46398"/>
    </ligand>
</feature>
<feature type="binding site" evidence="5">
    <location>
        <position position="139"/>
    </location>
    <ligand>
        <name>UTP</name>
        <dbReference type="ChEBI" id="CHEBI:46398"/>
    </ligand>
</feature>
<sequence>MRDEGLGEAAVETFARQHRRLQEGETGTLPEAGIEPVAELPDAEELPDAPAPLDEAVVIKLNGGLGTSMGMRQAKSLLEVKDGMSFLDLIAEQVLDLRRASGARLPLVLMNSFATREDSLAALARHGDLSADLPADFVQNKVPKIEREGLAPVSWPADPSLEWAPPGHGDVYTALVTSGMLDALLRGGYRWAFISNSDNLGAVLDPRILAWLAGSGAPFLMEVADRTSSDRKGGHLARRRSDGALVLREIAQTPDEDLEAFQDTARHRFFNTNTLWIDLRALEALLGEVGVLDLPMIVNRKTVDPADAASTPVIQLETAMGAAIGVFEGAAALRVPRSRFVPVKTTNDLLSLRSDAYVVGEGRAVHLAPERRGVPPFVDLDPEHFKLVEDFDARFAAGPPSLVACEALHVRGDVHFGAGVIVRGEVTVQGPARVPDHAVLAS</sequence>
<dbReference type="Proteomes" id="UP000321805">
    <property type="component" value="Chromosome"/>
</dbReference>
<feature type="binding site" evidence="5">
    <location>
        <position position="344"/>
    </location>
    <ligand>
        <name>UTP</name>
        <dbReference type="ChEBI" id="CHEBI:46398"/>
    </ligand>
</feature>
<evidence type="ECO:0000256" key="2">
    <source>
        <dbReference type="ARBA" id="ARBA00022679"/>
    </source>
</evidence>
<evidence type="ECO:0000256" key="6">
    <source>
        <dbReference type="SAM" id="MobiDB-lite"/>
    </source>
</evidence>
<gene>
    <name evidence="7" type="ORF">FSW04_09270</name>
</gene>
<dbReference type="KEGG" id="bsol:FSW04_09270"/>
<feature type="region of interest" description="Disordered" evidence="6">
    <location>
        <begin position="1"/>
        <end position="34"/>
    </location>
</feature>
<feature type="binding site" evidence="4">
    <location>
        <position position="168"/>
    </location>
    <ligand>
        <name>substrate</name>
    </ligand>
</feature>
<proteinExistence type="inferred from homology"/>
<evidence type="ECO:0000313" key="8">
    <source>
        <dbReference type="Proteomes" id="UP000321805"/>
    </source>
</evidence>
<feature type="binding site" evidence="5">
    <location>
        <position position="167"/>
    </location>
    <ligand>
        <name>UTP</name>
        <dbReference type="ChEBI" id="CHEBI:46398"/>
    </ligand>
</feature>
<keyword evidence="2 7" id="KW-0808">Transferase</keyword>
<dbReference type="PIRSF" id="PIRSF000806">
    <property type="entry name" value="UDPGP"/>
    <property type="match status" value="1"/>
</dbReference>
<accession>A0A5B8UDI8</accession>
<dbReference type="SUPFAM" id="SSF53448">
    <property type="entry name" value="Nucleotide-diphospho-sugar transferases"/>
    <property type="match status" value="1"/>
</dbReference>
<dbReference type="InterPro" id="IPR016267">
    <property type="entry name" value="UDPGP_trans"/>
</dbReference>
<dbReference type="InterPro" id="IPR029044">
    <property type="entry name" value="Nucleotide-diphossugar_trans"/>
</dbReference>
<dbReference type="InterPro" id="IPR002618">
    <property type="entry name" value="UDPGP_fam"/>
</dbReference>
<evidence type="ECO:0000256" key="4">
    <source>
        <dbReference type="PIRSR" id="PIRSR000806-1"/>
    </source>
</evidence>
<dbReference type="PANTHER" id="PTHR43511">
    <property type="match status" value="1"/>
</dbReference>
<evidence type="ECO:0000313" key="7">
    <source>
        <dbReference type="EMBL" id="QEC50712.1"/>
    </source>
</evidence>
<keyword evidence="3 7" id="KW-0548">Nucleotidyltransferase</keyword>
<dbReference type="GO" id="GO:0003983">
    <property type="term" value="F:UTP:glucose-1-phosphate uridylyltransferase activity"/>
    <property type="evidence" value="ECO:0007669"/>
    <property type="project" value="InterPro"/>
</dbReference>
<dbReference type="EMBL" id="CP042430">
    <property type="protein sequence ID" value="QEC50712.1"/>
    <property type="molecule type" value="Genomic_DNA"/>
</dbReference>
<feature type="binding site" evidence="5">
    <location>
        <position position="198"/>
    </location>
    <ligand>
        <name>UTP</name>
        <dbReference type="ChEBI" id="CHEBI:46398"/>
    </ligand>
</feature>
<protein>
    <submittedName>
        <fullName evidence="7">UTP--glucose-1-phosphate uridylyltransferase</fullName>
    </submittedName>
</protein>
<dbReference type="Gene3D" id="3.90.550.10">
    <property type="entry name" value="Spore Coat Polysaccharide Biosynthesis Protein SpsA, Chain A"/>
    <property type="match status" value="1"/>
</dbReference>
<comment type="similarity">
    <text evidence="1">Belongs to the UDPGP type 1 family.</text>
</comment>
<evidence type="ECO:0000256" key="5">
    <source>
        <dbReference type="PIRSR" id="PIRSR000806-2"/>
    </source>
</evidence>
<evidence type="ECO:0000256" key="3">
    <source>
        <dbReference type="ARBA" id="ARBA00022695"/>
    </source>
</evidence>
<name>A0A5B8UDI8_9ACTN</name>
<dbReference type="Gene3D" id="2.160.10.10">
    <property type="entry name" value="Hexapeptide repeat proteins"/>
    <property type="match status" value="1"/>
</dbReference>
<dbReference type="GO" id="GO:0006011">
    <property type="term" value="P:UDP-alpha-D-glucose metabolic process"/>
    <property type="evidence" value="ECO:0007669"/>
    <property type="project" value="InterPro"/>
</dbReference>
<reference evidence="7 8" key="1">
    <citation type="journal article" date="2018" name="J. Microbiol.">
        <title>Baekduia soli gen. nov., sp. nov., a novel bacterium isolated from the soil of Baekdu Mountain and proposal of a novel family name, Baekduiaceae fam. nov.</title>
        <authorList>
            <person name="An D.S."/>
            <person name="Siddiqi M.Z."/>
            <person name="Kim K.H."/>
            <person name="Yu H.S."/>
            <person name="Im W.T."/>
        </authorList>
    </citation>
    <scope>NUCLEOTIDE SEQUENCE [LARGE SCALE GENOMIC DNA]</scope>
    <source>
        <strain evidence="7 8">BR7-21</strain>
    </source>
</reference>
<evidence type="ECO:0000256" key="1">
    <source>
        <dbReference type="ARBA" id="ARBA00010401"/>
    </source>
</evidence>
<dbReference type="CDD" id="cd00897">
    <property type="entry name" value="UGPase_euk"/>
    <property type="match status" value="1"/>
</dbReference>
<keyword evidence="8" id="KW-1185">Reference proteome</keyword>
<dbReference type="OrthoDB" id="9804758at2"/>